<dbReference type="Proteomes" id="UP000334340">
    <property type="component" value="Unassembled WGS sequence"/>
</dbReference>
<name>A0A564ZJK7_9BACT</name>
<organism evidence="1 2">
    <name type="scientific">Candidatus Methylomirabilis lanthanidiphila</name>
    <dbReference type="NCBI Taxonomy" id="2211376"/>
    <lineage>
        <taxon>Bacteria</taxon>
        <taxon>Candidatus Methylomirabilota</taxon>
        <taxon>Candidatus Methylomirabilia</taxon>
        <taxon>Candidatus Methylomirabilales</taxon>
        <taxon>Candidatus Methylomirabilaceae</taxon>
        <taxon>Candidatus Methylomirabilis</taxon>
    </lineage>
</organism>
<gene>
    <name evidence="1" type="ORF">MELA_01869</name>
</gene>
<dbReference type="EMBL" id="CABIKM010000026">
    <property type="protein sequence ID" value="VUZ85484.1"/>
    <property type="molecule type" value="Genomic_DNA"/>
</dbReference>
<evidence type="ECO:0000313" key="2">
    <source>
        <dbReference type="Proteomes" id="UP000334340"/>
    </source>
</evidence>
<dbReference type="AlphaFoldDB" id="A0A564ZJK7"/>
<sequence>MTNAVRQLIDSFEALPEQEKHEALARLLRRLLESPYASPSDNELTNVADLVFQEYDRNEAQG</sequence>
<accession>A0A564ZJK7</accession>
<keyword evidence="2" id="KW-1185">Reference proteome</keyword>
<protein>
    <recommendedName>
        <fullName evidence="3">Addiction module component</fullName>
    </recommendedName>
</protein>
<evidence type="ECO:0008006" key="3">
    <source>
        <dbReference type="Google" id="ProtNLM"/>
    </source>
</evidence>
<proteinExistence type="predicted"/>
<evidence type="ECO:0000313" key="1">
    <source>
        <dbReference type="EMBL" id="VUZ85484.1"/>
    </source>
</evidence>
<reference evidence="1 2" key="1">
    <citation type="submission" date="2019-07" db="EMBL/GenBank/DDBJ databases">
        <authorList>
            <person name="Cremers G."/>
        </authorList>
    </citation>
    <scope>NUCLEOTIDE SEQUENCE [LARGE SCALE GENOMIC DNA]</scope>
</reference>